<name>F0P0W3_WEEVC</name>
<dbReference type="InterPro" id="IPR003945">
    <property type="entry name" value="NU5C-like"/>
</dbReference>
<proteinExistence type="predicted"/>
<evidence type="ECO:0000313" key="9">
    <source>
        <dbReference type="EMBL" id="ADX67527.1"/>
    </source>
</evidence>
<keyword evidence="10" id="KW-1185">Reference proteome</keyword>
<dbReference type="NCBIfam" id="TIGR01974">
    <property type="entry name" value="NDH_I_L"/>
    <property type="match status" value="1"/>
</dbReference>
<protein>
    <submittedName>
        <fullName evidence="9">Proton-translocating NADH-quinone oxidoreductase, chain L</fullName>
        <ecNumber evidence="9">1.6.99.5</ecNumber>
    </submittedName>
</protein>
<dbReference type="Gene3D" id="1.20.5.2700">
    <property type="match status" value="1"/>
</dbReference>
<dbReference type="GO" id="GO:0012505">
    <property type="term" value="C:endomembrane system"/>
    <property type="evidence" value="ECO:0007669"/>
    <property type="project" value="UniProtKB-SubCell"/>
</dbReference>
<evidence type="ECO:0000259" key="7">
    <source>
        <dbReference type="Pfam" id="PF00361"/>
    </source>
</evidence>
<feature type="domain" description="NADH-Ubiquinone oxidoreductase (complex I) chain 5 N-terminal" evidence="8">
    <location>
        <begin position="70"/>
        <end position="119"/>
    </location>
</feature>
<feature type="transmembrane region" description="Helical" evidence="6">
    <location>
        <begin position="118"/>
        <end position="136"/>
    </location>
</feature>
<dbReference type="GO" id="GO:0016020">
    <property type="term" value="C:membrane"/>
    <property type="evidence" value="ECO:0007669"/>
    <property type="project" value="UniProtKB-SubCell"/>
</dbReference>
<feature type="transmembrane region" description="Helical" evidence="6">
    <location>
        <begin position="29"/>
        <end position="53"/>
    </location>
</feature>
<keyword evidence="9" id="KW-0560">Oxidoreductase</keyword>
<dbReference type="Pfam" id="PF00662">
    <property type="entry name" value="Proton_antipo_N"/>
    <property type="match status" value="1"/>
</dbReference>
<evidence type="ECO:0000256" key="5">
    <source>
        <dbReference type="RuleBase" id="RU000320"/>
    </source>
</evidence>
<dbReference type="InterPro" id="IPR018393">
    <property type="entry name" value="NADHpl_OxRdtase_5_subgr"/>
</dbReference>
<feature type="transmembrane region" description="Helical" evidence="6">
    <location>
        <begin position="460"/>
        <end position="483"/>
    </location>
</feature>
<accession>F0P0W3</accession>
<feature type="transmembrane region" description="Helical" evidence="6">
    <location>
        <begin position="511"/>
        <end position="528"/>
    </location>
</feature>
<dbReference type="eggNOG" id="COG1009">
    <property type="taxonomic scope" value="Bacteria"/>
</dbReference>
<dbReference type="NCBIfam" id="NF005141">
    <property type="entry name" value="PRK06590.1"/>
    <property type="match status" value="1"/>
</dbReference>
<keyword evidence="3 6" id="KW-1133">Transmembrane helix</keyword>
<feature type="transmembrane region" description="Helical" evidence="6">
    <location>
        <begin position="418"/>
        <end position="439"/>
    </location>
</feature>
<dbReference type="AlphaFoldDB" id="F0P0W3"/>
<dbReference type="EC" id="1.6.99.5" evidence="9"/>
<evidence type="ECO:0000256" key="2">
    <source>
        <dbReference type="ARBA" id="ARBA00022692"/>
    </source>
</evidence>
<dbReference type="PANTHER" id="PTHR42829:SF2">
    <property type="entry name" value="NADH-UBIQUINONE OXIDOREDUCTASE CHAIN 5"/>
    <property type="match status" value="1"/>
</dbReference>
<evidence type="ECO:0000256" key="4">
    <source>
        <dbReference type="ARBA" id="ARBA00023136"/>
    </source>
</evidence>
<gene>
    <name evidence="9" type="ordered locus">Weevi_0814</name>
</gene>
<dbReference type="Pfam" id="PF00361">
    <property type="entry name" value="Proton_antipo_M"/>
    <property type="match status" value="1"/>
</dbReference>
<dbReference type="GO" id="GO:0003954">
    <property type="term" value="F:NADH dehydrogenase activity"/>
    <property type="evidence" value="ECO:0007669"/>
    <property type="project" value="TreeGrafter"/>
</dbReference>
<dbReference type="GO" id="GO:0008137">
    <property type="term" value="F:NADH dehydrogenase (ubiquinone) activity"/>
    <property type="evidence" value="ECO:0007669"/>
    <property type="project" value="InterPro"/>
</dbReference>
<organism evidence="9 10">
    <name type="scientific">Weeksella virosa (strain ATCC 43766 / DSM 16922 / JCM 21250 / CCUG 30538 / CDC 9751 / IAM 14551 / NBRC 16016 / NCTC 11634 / CL345/78)</name>
    <dbReference type="NCBI Taxonomy" id="865938"/>
    <lineage>
        <taxon>Bacteria</taxon>
        <taxon>Pseudomonadati</taxon>
        <taxon>Bacteroidota</taxon>
        <taxon>Flavobacteriia</taxon>
        <taxon>Flavobacteriales</taxon>
        <taxon>Weeksellaceae</taxon>
        <taxon>Weeksella</taxon>
    </lineage>
</organism>
<feature type="transmembrane region" description="Helical" evidence="6">
    <location>
        <begin position="256"/>
        <end position="276"/>
    </location>
</feature>
<feature type="transmembrane region" description="Helical" evidence="6">
    <location>
        <begin position="173"/>
        <end position="191"/>
    </location>
</feature>
<dbReference type="PANTHER" id="PTHR42829">
    <property type="entry name" value="NADH-UBIQUINONE OXIDOREDUCTASE CHAIN 5"/>
    <property type="match status" value="1"/>
</dbReference>
<feature type="transmembrane region" description="Helical" evidence="6">
    <location>
        <begin position="314"/>
        <end position="340"/>
    </location>
</feature>
<dbReference type="STRING" id="865938.Weevi_0814"/>
<keyword evidence="2 5" id="KW-0812">Transmembrane</keyword>
<dbReference type="PRINTS" id="PR01434">
    <property type="entry name" value="NADHDHGNASE5"/>
</dbReference>
<evidence type="ECO:0000259" key="8">
    <source>
        <dbReference type="Pfam" id="PF00662"/>
    </source>
</evidence>
<dbReference type="EMBL" id="CP002455">
    <property type="protein sequence ID" value="ADX67527.1"/>
    <property type="molecule type" value="Genomic_DNA"/>
</dbReference>
<dbReference type="RefSeq" id="WP_013597918.1">
    <property type="nucleotide sequence ID" value="NC_015144.1"/>
</dbReference>
<feature type="transmembrane region" description="Helical" evidence="6">
    <location>
        <begin position="6"/>
        <end position="22"/>
    </location>
</feature>
<evidence type="ECO:0000256" key="3">
    <source>
        <dbReference type="ARBA" id="ARBA00022989"/>
    </source>
</evidence>
<feature type="domain" description="NADH:quinone oxidoreductase/Mrp antiporter transmembrane" evidence="7">
    <location>
        <begin position="136"/>
        <end position="429"/>
    </location>
</feature>
<dbReference type="OrthoDB" id="9807568at2"/>
<feature type="transmembrane region" description="Helical" evidence="6">
    <location>
        <begin position="282"/>
        <end position="302"/>
    </location>
</feature>
<keyword evidence="4 6" id="KW-0472">Membrane</keyword>
<feature type="transmembrane region" description="Helical" evidence="6">
    <location>
        <begin position="85"/>
        <end position="106"/>
    </location>
</feature>
<feature type="transmembrane region" description="Helical" evidence="6">
    <location>
        <begin position="607"/>
        <end position="631"/>
    </location>
</feature>
<dbReference type="GO" id="GO:0042773">
    <property type="term" value="P:ATP synthesis coupled electron transport"/>
    <property type="evidence" value="ECO:0007669"/>
    <property type="project" value="InterPro"/>
</dbReference>
<comment type="subcellular location">
    <subcellularLocation>
        <location evidence="1">Endomembrane system</location>
        <topology evidence="1">Multi-pass membrane protein</topology>
    </subcellularLocation>
    <subcellularLocation>
        <location evidence="5">Membrane</location>
        <topology evidence="5">Multi-pass membrane protein</topology>
    </subcellularLocation>
</comment>
<feature type="transmembrane region" description="Helical" evidence="6">
    <location>
        <begin position="142"/>
        <end position="161"/>
    </location>
</feature>
<dbReference type="InterPro" id="IPR001750">
    <property type="entry name" value="ND/Mrp_TM"/>
</dbReference>
<sequence length="632" mass="69522">MAQYIWLIPLLPLIGFFINGLGRNHLPKNLIASIGSFSVLGSFIISLIVFFTIPTGENAQPIVFKAFDLINIPTFHVPFAFQIDALTSLFLLIITGIGFLIHVYSAAYMVTDKGYGKYFAYLNLFIFFMLLLVMGNNLVVMFIGWEGVGLCSFLLIGFWFTNPSYVAAAKKAFIMNRIGDVGFLLAMFWIYKEFNTFEYQGIAHAVSSFVTATDAYTVQIVLVGITLLLFLAATGKSAQLPLFTWLPDAMAGPTPVSALIHAATMVTAGIFMITRLNFLFDLAPITMTVIQWVGIITALITASIAMKQNDIKKVLAYSTVSQLGLMFAAIGSGAYIAAVFHVLTHAFFKALLFLGAGSVIHGMNNEQDMSKMGGLKNYMPITNTTMLIGCLAISGIPGLSGFFSKDEMLVAMFASNKLVYALGFTVSVMTAFYMFRMYALTFLGNLRSEDIHPHESPIPMTLPLIILSVLSIIGGYIGIPAIFVENAHTLNTFLAGVVHPTEIHLTHTTEYIMMGALFVAVLIAIYFAQKMYTNRPETEFTGIGKSMADKWYFDQLYQMAIVTPLIQLGDILYTYMEKAGLQKFISGIGILSNKQASYIRTLQNGNVGFYIVCMVIGFIASIGIFFIGTLLK</sequence>
<dbReference type="InterPro" id="IPR001516">
    <property type="entry name" value="Proton_antipo_N"/>
</dbReference>
<dbReference type="HOGENOM" id="CLU_007100_6_2_10"/>
<evidence type="ECO:0000313" key="10">
    <source>
        <dbReference type="Proteomes" id="UP000008641"/>
    </source>
</evidence>
<dbReference type="PRINTS" id="PR01435">
    <property type="entry name" value="NPOXDRDTASE5"/>
</dbReference>
<feature type="transmembrane region" description="Helical" evidence="6">
    <location>
        <begin position="216"/>
        <end position="235"/>
    </location>
</feature>
<reference evidence="10" key="2">
    <citation type="journal article" date="2011" name="Stand. Genomic Sci.">
        <title>Complete genome sequence of Weeksella virosa type strain (9751T).</title>
        <authorList>
            <person name="Lang E."/>
            <person name="Teshima H."/>
            <person name="Lucas S."/>
            <person name="Lapidus A."/>
            <person name="Hammon N."/>
            <person name="Deshpande S."/>
            <person name="Nolan M."/>
            <person name="Cheng J."/>
            <person name="Pitluck S."/>
            <person name="Liolios K."/>
            <person name="Pagani I."/>
            <person name="Mikhailova N."/>
            <person name="Ivanova N."/>
            <person name="Mavromatis K."/>
            <person name="Pati A."/>
            <person name="Tapia R."/>
            <person name="Han C."/>
            <person name="Goodwin L."/>
            <person name="Chen A."/>
            <person name="Palaniappan K."/>
            <person name="Land M."/>
            <person name="Hauser L."/>
            <person name="Chang Y."/>
            <person name="Jeffries C."/>
            <person name="Brambilla E."/>
            <person name="Kopitz M."/>
            <person name="Rohde M."/>
            <person name="Goker M."/>
            <person name="Tindall B."/>
            <person name="Detter J."/>
            <person name="Woyke T."/>
            <person name="Bristow J."/>
            <person name="Eisen J."/>
            <person name="Markowitz V."/>
            <person name="Hugenholtz P."/>
            <person name="Klenk H."/>
            <person name="Kyrpides N."/>
        </authorList>
    </citation>
    <scope>NUCLEOTIDE SEQUENCE [LARGE SCALE GENOMIC DNA]</scope>
    <source>
        <strain evidence="10">ATCC 43766 / DSM 16922 / JCM 21250 / NBRC 16016 / NCTC 11634 / CL345/78</strain>
    </source>
</reference>
<reference evidence="9 10" key="1">
    <citation type="journal article" date="2011" name="Stand. Genomic Sci.">
        <title>Complete genome sequence of Weeksella virosa type strain (9751).</title>
        <authorList>
            <person name="Lang E."/>
            <person name="Teshima H."/>
            <person name="Lucas S."/>
            <person name="Lapidus A."/>
            <person name="Hammon N."/>
            <person name="Deshpande S."/>
            <person name="Nolan M."/>
            <person name="Cheng J.F."/>
            <person name="Pitluck S."/>
            <person name="Liolios K."/>
            <person name="Pagani I."/>
            <person name="Mikhailova N."/>
            <person name="Ivanova N."/>
            <person name="Mavromatis K."/>
            <person name="Pati A."/>
            <person name="Tapia R."/>
            <person name="Han C."/>
            <person name="Goodwin L."/>
            <person name="Chen A."/>
            <person name="Palaniappan K."/>
            <person name="Land M."/>
            <person name="Hauser L."/>
            <person name="Chang Y.J."/>
            <person name="Jeffries C.D."/>
            <person name="Brambilla E.M."/>
            <person name="Kopitz M."/>
            <person name="Rohde M."/>
            <person name="Goker M."/>
            <person name="Tindall B.J."/>
            <person name="Detter J.C."/>
            <person name="Woyke T."/>
            <person name="Bristow J."/>
            <person name="Eisen J.A."/>
            <person name="Markowitz V."/>
            <person name="Hugenholtz P."/>
            <person name="Klenk H.P."/>
            <person name="Kyrpides N.C."/>
        </authorList>
    </citation>
    <scope>NUCLEOTIDE SEQUENCE [LARGE SCALE GENOMIC DNA]</scope>
    <source>
        <strain evidence="10">ATCC 43766 / DSM 16922 / JCM 21250 / NBRC 16016 / NCTC 11634 / CL345/78</strain>
    </source>
</reference>
<dbReference type="KEGG" id="wvi:Weevi_0814"/>
<feature type="transmembrane region" description="Helical" evidence="6">
    <location>
        <begin position="346"/>
        <end position="363"/>
    </location>
</feature>
<dbReference type="Proteomes" id="UP000008641">
    <property type="component" value="Chromosome"/>
</dbReference>
<evidence type="ECO:0000256" key="1">
    <source>
        <dbReference type="ARBA" id="ARBA00004127"/>
    </source>
</evidence>
<dbReference type="GO" id="GO:0015990">
    <property type="term" value="P:electron transport coupled proton transport"/>
    <property type="evidence" value="ECO:0007669"/>
    <property type="project" value="TreeGrafter"/>
</dbReference>
<evidence type="ECO:0000256" key="6">
    <source>
        <dbReference type="SAM" id="Phobius"/>
    </source>
</evidence>
<feature type="transmembrane region" description="Helical" evidence="6">
    <location>
        <begin position="384"/>
        <end position="403"/>
    </location>
</feature>